<feature type="transmembrane region" description="Helical" evidence="2">
    <location>
        <begin position="330"/>
        <end position="349"/>
    </location>
</feature>
<evidence type="ECO:0000259" key="3">
    <source>
        <dbReference type="Pfam" id="PF01757"/>
    </source>
</evidence>
<dbReference type="Pfam" id="PF01757">
    <property type="entry name" value="Acyl_transf_3"/>
    <property type="match status" value="1"/>
</dbReference>
<name>A0ABU1NHS3_9BURK</name>
<proteinExistence type="predicted"/>
<keyword evidence="2" id="KW-0472">Membrane</keyword>
<reference evidence="4 5" key="1">
    <citation type="submission" date="2023-07" db="EMBL/GenBank/DDBJ databases">
        <title>Sorghum-associated microbial communities from plants grown in Nebraska, USA.</title>
        <authorList>
            <person name="Schachtman D."/>
        </authorList>
    </citation>
    <scope>NUCLEOTIDE SEQUENCE [LARGE SCALE GENOMIC DNA]</scope>
    <source>
        <strain evidence="4 5">DS1781</strain>
    </source>
</reference>
<dbReference type="PANTHER" id="PTHR23028">
    <property type="entry name" value="ACETYLTRANSFERASE"/>
    <property type="match status" value="1"/>
</dbReference>
<evidence type="ECO:0000256" key="1">
    <source>
        <dbReference type="SAM" id="MobiDB-lite"/>
    </source>
</evidence>
<feature type="transmembrane region" description="Helical" evidence="2">
    <location>
        <begin position="186"/>
        <end position="209"/>
    </location>
</feature>
<feature type="transmembrane region" description="Helical" evidence="2">
    <location>
        <begin position="221"/>
        <end position="243"/>
    </location>
</feature>
<organism evidence="4 5">
    <name type="scientific">Variovorax soli</name>
    <dbReference type="NCBI Taxonomy" id="376815"/>
    <lineage>
        <taxon>Bacteria</taxon>
        <taxon>Pseudomonadati</taxon>
        <taxon>Pseudomonadota</taxon>
        <taxon>Betaproteobacteria</taxon>
        <taxon>Burkholderiales</taxon>
        <taxon>Comamonadaceae</taxon>
        <taxon>Variovorax</taxon>
    </lineage>
</organism>
<evidence type="ECO:0000313" key="5">
    <source>
        <dbReference type="Proteomes" id="UP001184230"/>
    </source>
</evidence>
<feature type="transmembrane region" description="Helical" evidence="2">
    <location>
        <begin position="297"/>
        <end position="318"/>
    </location>
</feature>
<dbReference type="Proteomes" id="UP001184230">
    <property type="component" value="Unassembled WGS sequence"/>
</dbReference>
<feature type="transmembrane region" description="Helical" evidence="2">
    <location>
        <begin position="391"/>
        <end position="408"/>
    </location>
</feature>
<keyword evidence="5" id="KW-1185">Reference proteome</keyword>
<evidence type="ECO:0000256" key="2">
    <source>
        <dbReference type="SAM" id="Phobius"/>
    </source>
</evidence>
<sequence length="409" mass="43331">MSTRKHADALPSEGGAGGSGGPDSSLPSGPAIGCTSASPVTAARMPLLDAMKGLACALIVGHHLARYGPLPAGASALAPGLFEWLAQDGRLAVQVFLVIAGFLAAGSLAPDGVLRIDRPMLRVMQRYARLVMPYLAALSISVLAAALVRPWLIDEVVPPVPGIAQLLAHGLLLQDLLGYEALSTGVWYVAIDFQLFVLALWAIGLSELLQRRWVLDPKRARWLAVALVLALAVSSLAVFNRHAALDSTALYFFGAYGLGMLVFWIGRATRRSTWQFAVALMVLVGAAALALDWRSRIATALVTALLLAVAQRRGGLALGAWPPLVRLGRISYSLFLIHFPVLLLVSAAVARLAPAEPWVDLFGLLATFALSIAAAMLLYRWVESRPATWRGVLALFAGLLACGLMAALG</sequence>
<protein>
    <submittedName>
        <fullName evidence="4">Peptidoglycan/LPS O-acetylase OafA/YrhL</fullName>
    </submittedName>
</protein>
<feature type="transmembrane region" description="Helical" evidence="2">
    <location>
        <begin position="130"/>
        <end position="152"/>
    </location>
</feature>
<keyword evidence="2" id="KW-0812">Transmembrane</keyword>
<feature type="transmembrane region" description="Helical" evidence="2">
    <location>
        <begin position="273"/>
        <end position="291"/>
    </location>
</feature>
<feature type="transmembrane region" description="Helical" evidence="2">
    <location>
        <begin position="249"/>
        <end position="266"/>
    </location>
</feature>
<dbReference type="InterPro" id="IPR002656">
    <property type="entry name" value="Acyl_transf_3_dom"/>
</dbReference>
<evidence type="ECO:0000313" key="4">
    <source>
        <dbReference type="EMBL" id="MDR6538007.1"/>
    </source>
</evidence>
<dbReference type="PANTHER" id="PTHR23028:SF131">
    <property type="entry name" value="BLR2367 PROTEIN"/>
    <property type="match status" value="1"/>
</dbReference>
<feature type="domain" description="Acyltransferase 3" evidence="3">
    <location>
        <begin position="48"/>
        <end position="375"/>
    </location>
</feature>
<gene>
    <name evidence="4" type="ORF">J2739_003793</name>
</gene>
<comment type="caution">
    <text evidence="4">The sequence shown here is derived from an EMBL/GenBank/DDBJ whole genome shotgun (WGS) entry which is preliminary data.</text>
</comment>
<feature type="transmembrane region" description="Helical" evidence="2">
    <location>
        <begin position="91"/>
        <end position="109"/>
    </location>
</feature>
<feature type="region of interest" description="Disordered" evidence="1">
    <location>
        <begin position="1"/>
        <end position="31"/>
    </location>
</feature>
<accession>A0ABU1NHS3</accession>
<keyword evidence="2" id="KW-1133">Transmembrane helix</keyword>
<feature type="transmembrane region" description="Helical" evidence="2">
    <location>
        <begin position="361"/>
        <end position="379"/>
    </location>
</feature>
<dbReference type="EMBL" id="JAVDRF010000008">
    <property type="protein sequence ID" value="MDR6538007.1"/>
    <property type="molecule type" value="Genomic_DNA"/>
</dbReference>
<dbReference type="InterPro" id="IPR050879">
    <property type="entry name" value="Acyltransferase_3"/>
</dbReference>